<evidence type="ECO:0000313" key="1">
    <source>
        <dbReference type="EMBL" id="MYM70504.1"/>
    </source>
</evidence>
<dbReference type="PANTHER" id="PTHR35862">
    <property type="entry name" value="FELS-2 PROPHAGE PROTEIN"/>
    <property type="match status" value="1"/>
</dbReference>
<dbReference type="SUPFAM" id="SSF69279">
    <property type="entry name" value="Phage tail proteins"/>
    <property type="match status" value="1"/>
</dbReference>
<evidence type="ECO:0000313" key="2">
    <source>
        <dbReference type="Proteomes" id="UP000450012"/>
    </source>
</evidence>
<dbReference type="PANTHER" id="PTHR35862:SF3">
    <property type="entry name" value="FELS-2 PROPHAGE PROTEIN"/>
    <property type="match status" value="1"/>
</dbReference>
<accession>A0A7X4GWU1</accession>
<dbReference type="RefSeq" id="WP_161017009.1">
    <property type="nucleotide sequence ID" value="NZ_WWCK01000011.1"/>
</dbReference>
<comment type="caution">
    <text evidence="1">The sequence shown here is derived from an EMBL/GenBank/DDBJ whole genome shotgun (WGS) entry which is preliminary data.</text>
</comment>
<reference evidence="1 2" key="1">
    <citation type="submission" date="2019-12" db="EMBL/GenBank/DDBJ databases">
        <title>Novel species isolated from a subtropical stream in China.</title>
        <authorList>
            <person name="Lu H."/>
        </authorList>
    </citation>
    <scope>NUCLEOTIDE SEQUENCE [LARGE SCALE GENOMIC DNA]</scope>
    <source>
        <strain evidence="1 2">FT55W</strain>
    </source>
</reference>
<dbReference type="Pfam" id="PF05954">
    <property type="entry name" value="Phage_GPD"/>
    <property type="match status" value="1"/>
</dbReference>
<organism evidence="1 2">
    <name type="scientific">Duganella rivi</name>
    <dbReference type="NCBI Taxonomy" id="2666083"/>
    <lineage>
        <taxon>Bacteria</taxon>
        <taxon>Pseudomonadati</taxon>
        <taxon>Pseudomonadota</taxon>
        <taxon>Betaproteobacteria</taxon>
        <taxon>Burkholderiales</taxon>
        <taxon>Oxalobacteraceae</taxon>
        <taxon>Telluria group</taxon>
        <taxon>Duganella</taxon>
    </lineage>
</organism>
<dbReference type="Proteomes" id="UP000450012">
    <property type="component" value="Unassembled WGS sequence"/>
</dbReference>
<sequence>MKQPTPAFTITLDGKDLTSKVEPRLISLTITECRGGEADTLDLVLDDADGKLSIPPRGAVLAVSIGWDGEGLVDKGTFTVDETEHSGAPDIITVRGRSASMTKEMGERQEKSWHQKTVGDIVKTIAAKHKLKPVVGDALAKIAIPHIDQTHESDMSFLTRLAKRYDATMTVKESNLLFMPIGKGVSAGGKDLPVIEITRADGDQHRYHVAERESYEGVKAFYRGTGRAKRKELVMGGENNRNIKVLPEVYATEAEARAAAKSELTRCKRGQATMNYSLALGRGEIRPELPAYVSGFKDEIDATPWLVKRATHTISDQGFLTGLELEMRDDPASARHRTNFRRPGK</sequence>
<gene>
    <name evidence="1" type="ORF">GTP45_27380</name>
</gene>
<dbReference type="InterPro" id="IPR052726">
    <property type="entry name" value="Phage_Baseplate_Hub"/>
</dbReference>
<name>A0A7X4GWU1_9BURK</name>
<protein>
    <submittedName>
        <fullName evidence="1">Phage late control D family protein</fullName>
    </submittedName>
</protein>
<keyword evidence="2" id="KW-1185">Reference proteome</keyword>
<dbReference type="AlphaFoldDB" id="A0A7X4GWU1"/>
<proteinExistence type="predicted"/>
<dbReference type="EMBL" id="WWCK01000011">
    <property type="protein sequence ID" value="MYM70504.1"/>
    <property type="molecule type" value="Genomic_DNA"/>
</dbReference>